<name>A0A3D9H0J2_9FLAO</name>
<evidence type="ECO:0000313" key="2">
    <source>
        <dbReference type="EMBL" id="RED43020.1"/>
    </source>
</evidence>
<organism evidence="2 3">
    <name type="scientific">Winogradskyella eximia</name>
    <dbReference type="NCBI Taxonomy" id="262006"/>
    <lineage>
        <taxon>Bacteria</taxon>
        <taxon>Pseudomonadati</taxon>
        <taxon>Bacteroidota</taxon>
        <taxon>Flavobacteriia</taxon>
        <taxon>Flavobacteriales</taxon>
        <taxon>Flavobacteriaceae</taxon>
        <taxon>Winogradskyella</taxon>
    </lineage>
</organism>
<gene>
    <name evidence="2" type="ORF">DFQ10_107208</name>
</gene>
<dbReference type="EMBL" id="QRDV01000007">
    <property type="protein sequence ID" value="RED43020.1"/>
    <property type="molecule type" value="Genomic_DNA"/>
</dbReference>
<sequence>MSPLKDSKPKNMKKLLLILLLMIIATPIISAQSDEKIKGDRNVTIKQTFIDNFHSIIIDGDFSIEAVYNSKPSVSIEADSNLHDVIQFKVVDGVLTFVETVKISSKKKLNITVNYGEGLHTIETRGDSEIRSLTSMELVDVTLITADNSRAYLNINAKKFDYKSSGKSKTRLNLNAENTKIELSDNSKLDALINSKIANFDLYLRSDAVIEGSANSSVFRLDNSTNFNGAKFDVKTVDATLEDTSDLTISATESITIAASGDSEIYLFGNPAITITKFEDTAKLQKKKR</sequence>
<proteinExistence type="predicted"/>
<keyword evidence="3" id="KW-1185">Reference proteome</keyword>
<evidence type="ECO:0000259" key="1">
    <source>
        <dbReference type="Pfam" id="PF10988"/>
    </source>
</evidence>
<dbReference type="AlphaFoldDB" id="A0A3D9H0J2"/>
<reference evidence="2 3" key="1">
    <citation type="submission" date="2018-07" db="EMBL/GenBank/DDBJ databases">
        <title>Genomic Encyclopedia of Type Strains, Phase III (KMG-III): the genomes of soil and plant-associated and newly described type strains.</title>
        <authorList>
            <person name="Whitman W."/>
        </authorList>
    </citation>
    <scope>NUCLEOTIDE SEQUENCE [LARGE SCALE GENOMIC DNA]</scope>
    <source>
        <strain evidence="2 3">CECT 7946</strain>
    </source>
</reference>
<dbReference type="Gene3D" id="2.160.20.120">
    <property type="match status" value="1"/>
</dbReference>
<dbReference type="Pfam" id="PF10988">
    <property type="entry name" value="DUF2807"/>
    <property type="match status" value="1"/>
</dbReference>
<accession>A0A3D9H0J2</accession>
<comment type="caution">
    <text evidence="2">The sequence shown here is derived from an EMBL/GenBank/DDBJ whole genome shotgun (WGS) entry which is preliminary data.</text>
</comment>
<evidence type="ECO:0000313" key="3">
    <source>
        <dbReference type="Proteomes" id="UP000256980"/>
    </source>
</evidence>
<dbReference type="Proteomes" id="UP000256980">
    <property type="component" value="Unassembled WGS sequence"/>
</dbReference>
<protein>
    <submittedName>
        <fullName evidence="2">Putative autotransporter adhesin-like protein</fullName>
    </submittedName>
</protein>
<dbReference type="InterPro" id="IPR021255">
    <property type="entry name" value="DUF2807"/>
</dbReference>
<feature type="domain" description="Putative auto-transporter adhesin head GIN" evidence="1">
    <location>
        <begin position="52"/>
        <end position="191"/>
    </location>
</feature>